<dbReference type="OrthoDB" id="4158087at2759"/>
<name>A0A225AIU4_TALAT</name>
<organism evidence="1 2">
    <name type="scientific">Talaromyces atroroseus</name>
    <dbReference type="NCBI Taxonomy" id="1441469"/>
    <lineage>
        <taxon>Eukaryota</taxon>
        <taxon>Fungi</taxon>
        <taxon>Dikarya</taxon>
        <taxon>Ascomycota</taxon>
        <taxon>Pezizomycotina</taxon>
        <taxon>Eurotiomycetes</taxon>
        <taxon>Eurotiomycetidae</taxon>
        <taxon>Eurotiales</taxon>
        <taxon>Trichocomaceae</taxon>
        <taxon>Talaromyces</taxon>
        <taxon>Talaromyces sect. Trachyspermi</taxon>
    </lineage>
</organism>
<reference evidence="1 2" key="1">
    <citation type="submission" date="2015-06" db="EMBL/GenBank/DDBJ databases">
        <title>Talaromyces atroroseus IBT 11181 draft genome.</title>
        <authorList>
            <person name="Rasmussen K.B."/>
            <person name="Rasmussen S."/>
            <person name="Petersen B."/>
            <person name="Sicheritz-Ponten T."/>
            <person name="Mortensen U.H."/>
            <person name="Thrane U."/>
        </authorList>
    </citation>
    <scope>NUCLEOTIDE SEQUENCE [LARGE SCALE GENOMIC DNA]</scope>
    <source>
        <strain evidence="1 2">IBT 11181</strain>
    </source>
</reference>
<dbReference type="RefSeq" id="XP_020121492.1">
    <property type="nucleotide sequence ID" value="XM_020266034.1"/>
</dbReference>
<protein>
    <submittedName>
        <fullName evidence="1">Uncharacterized protein</fullName>
    </submittedName>
</protein>
<gene>
    <name evidence="1" type="ORF">UA08_03704</name>
</gene>
<evidence type="ECO:0000313" key="2">
    <source>
        <dbReference type="Proteomes" id="UP000214365"/>
    </source>
</evidence>
<proteinExistence type="predicted"/>
<sequence>MPFEFIDNNARIDSIARKRIRKLAATGKNAGKTVVRPSKIKAFKEQARHPTILTRLEERTSENPQKTVSEDPVLTVERQIGDVLCFLSSSTKLSPTSQVLAKRGPRHSPELNSIFQTDTSLGSTWVKLIFENEAFISSHTANRDDSREAIHHLCHTFRMVNEQLSENGVVSVSTIATVMMLAQYERHQSQHYEGLVHMNGLQRLINLRGGILEIKKDLPILTQKIFRIDLDYALYMGTTTMFRVEHLMSSDLFLTAVGANSSNFEGSDRPEYKELFGYLAPDLYELLIDTTTLSGRINYASTTKLTKLNPYAFNATIIFLGYRVLEISSLSMSCQLSQIENAVHLGIAMFVTTFMNKLDRRMPDMPFLAESLRSLVKCSFDNDKSVLLWILLLGEVSVLTYDDRDWLLPMVAQVAQELDLVTWGDVLTVLSKLPWIYALYNKPAQALWYDISFIYMQPDNYPTSIPTGK</sequence>
<accession>A0A225AIU4</accession>
<dbReference type="Proteomes" id="UP000214365">
    <property type="component" value="Unassembled WGS sequence"/>
</dbReference>
<dbReference type="PANTHER" id="PTHR37540:SF9">
    <property type="entry name" value="ZN(2)-C6 FUNGAL-TYPE DOMAIN-CONTAINING PROTEIN"/>
    <property type="match status" value="1"/>
</dbReference>
<keyword evidence="2" id="KW-1185">Reference proteome</keyword>
<dbReference type="AlphaFoldDB" id="A0A225AIU4"/>
<evidence type="ECO:0000313" key="1">
    <source>
        <dbReference type="EMBL" id="OKL61371.1"/>
    </source>
</evidence>
<dbReference type="STRING" id="1441469.A0A225AIU4"/>
<dbReference type="PANTHER" id="PTHR37540">
    <property type="entry name" value="TRANSCRIPTION FACTOR (ACR-2), PUTATIVE-RELATED-RELATED"/>
    <property type="match status" value="1"/>
</dbReference>
<dbReference type="EMBL" id="LFMY01000004">
    <property type="protein sequence ID" value="OKL61371.1"/>
    <property type="molecule type" value="Genomic_DNA"/>
</dbReference>
<comment type="caution">
    <text evidence="1">The sequence shown here is derived from an EMBL/GenBank/DDBJ whole genome shotgun (WGS) entry which is preliminary data.</text>
</comment>
<dbReference type="GeneID" id="31003459"/>